<name>A0A1W1XYP0_9NEIS</name>
<keyword evidence="2" id="KW-1185">Reference proteome</keyword>
<dbReference type="Gene3D" id="3.40.390.10">
    <property type="entry name" value="Collagenase (Catalytic Domain)"/>
    <property type="match status" value="1"/>
</dbReference>
<dbReference type="RefSeq" id="WP_176217001.1">
    <property type="nucleotide sequence ID" value="NZ_FWXD01000027.1"/>
</dbReference>
<protein>
    <submittedName>
        <fullName evidence="1">Metallo-peptidase family M12B Reprolysin-like</fullName>
    </submittedName>
</protein>
<proteinExistence type="predicted"/>
<organism evidence="1 2">
    <name type="scientific">Andreprevotia lacus DSM 23236</name>
    <dbReference type="NCBI Taxonomy" id="1121001"/>
    <lineage>
        <taxon>Bacteria</taxon>
        <taxon>Pseudomonadati</taxon>
        <taxon>Pseudomonadota</taxon>
        <taxon>Betaproteobacteria</taxon>
        <taxon>Neisseriales</taxon>
        <taxon>Chitinibacteraceae</taxon>
        <taxon>Andreprevotia</taxon>
    </lineage>
</organism>
<dbReference type="EMBL" id="FWXD01000027">
    <property type="protein sequence ID" value="SMC28967.1"/>
    <property type="molecule type" value="Genomic_DNA"/>
</dbReference>
<dbReference type="AlphaFoldDB" id="A0A1W1XYP0"/>
<dbReference type="GO" id="GO:0008237">
    <property type="term" value="F:metallopeptidase activity"/>
    <property type="evidence" value="ECO:0007669"/>
    <property type="project" value="InterPro"/>
</dbReference>
<dbReference type="SUPFAM" id="SSF55486">
    <property type="entry name" value="Metalloproteases ('zincins'), catalytic domain"/>
    <property type="match status" value="1"/>
</dbReference>
<gene>
    <name evidence="1" type="ORF">SAMN02745857_03513</name>
</gene>
<dbReference type="Proteomes" id="UP000192761">
    <property type="component" value="Unassembled WGS sequence"/>
</dbReference>
<sequence>MPLLANPAELFKPLAGSIVRGMDNTLPGYAVAFNRTQAMSSTAGSKFTLTIPNDRSYTVVFEREEAHGSGNRTFVGYLADYGKSYRCVLTHNPGSITGHCLTPSGDVLVSTRNGQQIVTPSWQYKLHPAPVGEGDMAIPRPSAASRAKAPLAAATAGGASGNDSTLDLLVYYTPAFASAQGGNPGQRIDYLVALTNQAYIDSGINARLRLVGTQQVSYPDNDLPTALDAITNHNASPFTGLSTQRNNVHADLVTMIRPFTAASGNYCGLAWIPNLSSSFFDPSLGFSVIADGTRADNYYCDDTTLAHELGHNLGQAHDHEHSSGFTPAHSYSYGYGINNVFGDIMSYYFPKVAKFSSPNLLCDNAGDRCGVANYADTVSSINQTWQYVANYLPAASSSSFTPESGWYWNSSQPGVGYSVEIRNGKAFIGFFMYNTQGKPIWYVSTGAMSSSTSYTGNLLYYRNGQTLTGNYTSPSSPTTIGQVSLTFSDARHATLVLPGLTTNVERFDIVSGGVANPTSTLSNVDGWYWNSAQAGTGYFFESQQNNVFSVAFLYDVTGDPVWYVSNDAWSVTSSCTAAMQDGSWLRYGNGMYLGGAFRSASVTNSAVNPNNTTLDRCNDTIAVTITGRNPSVVPLTRFSF</sequence>
<accession>A0A1W1XYP0</accession>
<reference evidence="1 2" key="1">
    <citation type="submission" date="2017-04" db="EMBL/GenBank/DDBJ databases">
        <authorList>
            <person name="Afonso C.L."/>
            <person name="Miller P.J."/>
            <person name="Scott M.A."/>
            <person name="Spackman E."/>
            <person name="Goraichik I."/>
            <person name="Dimitrov K.M."/>
            <person name="Suarez D.L."/>
            <person name="Swayne D.E."/>
        </authorList>
    </citation>
    <scope>NUCLEOTIDE SEQUENCE [LARGE SCALE GENOMIC DNA]</scope>
    <source>
        <strain evidence="1 2">DSM 23236</strain>
    </source>
</reference>
<dbReference type="InterPro" id="IPR024079">
    <property type="entry name" value="MetalloPept_cat_dom_sf"/>
</dbReference>
<dbReference type="STRING" id="1121001.SAMN02745857_03513"/>
<evidence type="ECO:0000313" key="2">
    <source>
        <dbReference type="Proteomes" id="UP000192761"/>
    </source>
</evidence>
<evidence type="ECO:0000313" key="1">
    <source>
        <dbReference type="EMBL" id="SMC28967.1"/>
    </source>
</evidence>
<dbReference type="Pfam" id="PF13583">
    <property type="entry name" value="Reprolysin_4"/>
    <property type="match status" value="1"/>
</dbReference>